<dbReference type="InterPro" id="IPR058615">
    <property type="entry name" value="Ig_SMCHD1_6th"/>
</dbReference>
<dbReference type="Gene3D" id="3.30.70.1620">
    <property type="match status" value="1"/>
</dbReference>
<dbReference type="InterPro" id="IPR058611">
    <property type="entry name" value="Ig_SMCHD1_1st"/>
</dbReference>
<keyword evidence="4" id="KW-1185">Reference proteome</keyword>
<dbReference type="Gene3D" id="3.30.565.10">
    <property type="entry name" value="Histidine kinase-like ATPase, C-terminal domain"/>
    <property type="match status" value="1"/>
</dbReference>
<proteinExistence type="predicted"/>
<gene>
    <name evidence="3" type="ORF">OCTVUL_1B009631</name>
</gene>
<dbReference type="Pfam" id="PF26201">
    <property type="entry name" value="Ig_SMCHD1_7th"/>
    <property type="match status" value="1"/>
</dbReference>
<dbReference type="Pfam" id="PF26194">
    <property type="entry name" value="Ig_SMCHD1_1st"/>
    <property type="match status" value="1"/>
</dbReference>
<dbReference type="InterPro" id="IPR058613">
    <property type="entry name" value="Ig_SMCHD1_4th"/>
</dbReference>
<dbReference type="Gene3D" id="1.20.1060.20">
    <property type="match status" value="1"/>
</dbReference>
<dbReference type="PANTHER" id="PTHR22640">
    <property type="entry name" value="STRUCTURAL MAINTENANCE OF CHROMOSOMES FLEXIBLE HINGE DOMAIN-CONTAINING PROTEIN 1"/>
    <property type="match status" value="1"/>
</dbReference>
<organism evidence="3 4">
    <name type="scientific">Octopus vulgaris</name>
    <name type="common">Common octopus</name>
    <dbReference type="NCBI Taxonomy" id="6645"/>
    <lineage>
        <taxon>Eukaryota</taxon>
        <taxon>Metazoa</taxon>
        <taxon>Spiralia</taxon>
        <taxon>Lophotrochozoa</taxon>
        <taxon>Mollusca</taxon>
        <taxon>Cephalopoda</taxon>
        <taxon>Coleoidea</taxon>
        <taxon>Octopodiformes</taxon>
        <taxon>Octopoda</taxon>
        <taxon>Incirrata</taxon>
        <taxon>Octopodidae</taxon>
        <taxon>Octopus</taxon>
    </lineage>
</organism>
<dbReference type="Pfam" id="PF26196">
    <property type="entry name" value="Ig_SMCHD1_4th"/>
    <property type="match status" value="1"/>
</dbReference>
<dbReference type="Pfam" id="PF22899">
    <property type="entry name" value="SMCHD1_S5"/>
    <property type="match status" value="1"/>
</dbReference>
<dbReference type="InterPro" id="IPR058612">
    <property type="entry name" value="Ig_SMCHD1_2nd"/>
</dbReference>
<dbReference type="InterPro" id="IPR058617">
    <property type="entry name" value="Ig_SMCHD1_7th"/>
</dbReference>
<protein>
    <submittedName>
        <fullName evidence="3">Maintenance of chromosomes flexible hinge domain-containing 1-like</fullName>
    </submittedName>
</protein>
<feature type="compositionally biased region" description="Basic and acidic residues" evidence="1">
    <location>
        <begin position="32"/>
        <end position="44"/>
    </location>
</feature>
<evidence type="ECO:0000259" key="2">
    <source>
        <dbReference type="SMART" id="SM00968"/>
    </source>
</evidence>
<feature type="compositionally biased region" description="Polar residues" evidence="1">
    <location>
        <begin position="2145"/>
        <end position="2173"/>
    </location>
</feature>
<dbReference type="Proteomes" id="UP001162480">
    <property type="component" value="Chromosome 3"/>
</dbReference>
<dbReference type="Pfam" id="PF26199">
    <property type="entry name" value="Ig_SMCHD1_8th"/>
    <property type="match status" value="1"/>
</dbReference>
<dbReference type="Pfam" id="PF06470">
    <property type="entry name" value="SMC_hinge"/>
    <property type="match status" value="1"/>
</dbReference>
<reference evidence="3" key="1">
    <citation type="submission" date="2023-08" db="EMBL/GenBank/DDBJ databases">
        <authorList>
            <person name="Alioto T."/>
            <person name="Alioto T."/>
            <person name="Gomez Garrido J."/>
        </authorList>
    </citation>
    <scope>NUCLEOTIDE SEQUENCE</scope>
</reference>
<dbReference type="InterPro" id="IPR038892">
    <property type="entry name" value="SMCHD1"/>
</dbReference>
<dbReference type="InterPro" id="IPR055109">
    <property type="entry name" value="SMCHD1_S5"/>
</dbReference>
<dbReference type="GO" id="GO:0005694">
    <property type="term" value="C:chromosome"/>
    <property type="evidence" value="ECO:0007669"/>
    <property type="project" value="InterPro"/>
</dbReference>
<feature type="domain" description="SMC hinge" evidence="2">
    <location>
        <begin position="1843"/>
        <end position="1969"/>
    </location>
</feature>
<dbReference type="PANTHER" id="PTHR22640:SF2">
    <property type="entry name" value="STRUCTURAL MAINTENANCE OF CHROMOSOMES FLEXIBLE HINGE DOMAIN-CONTAINING PROTEIN 1"/>
    <property type="match status" value="1"/>
</dbReference>
<feature type="region of interest" description="Disordered" evidence="1">
    <location>
        <begin position="21"/>
        <end position="44"/>
    </location>
</feature>
<evidence type="ECO:0000313" key="4">
    <source>
        <dbReference type="Proteomes" id="UP001162480"/>
    </source>
</evidence>
<dbReference type="GO" id="GO:0005524">
    <property type="term" value="F:ATP binding"/>
    <property type="evidence" value="ECO:0007669"/>
    <property type="project" value="InterPro"/>
</dbReference>
<sequence>MSAADGEYKILKLCDTKRQRRRRWRQRKQTRSKRDFENERQHDRMMALSKEERIPDRMMALSKEERIELVLLSGREGWSYRKIAEEFNLRHPYSQVLAGENKHFREPNLFDKVLAWENKHFREPNLFDKRGVMASSMNASNDEDDAFVYIFDRRNGASPEIKLHTGGLFTFEDFKVKVKEELKSDNDDFVVASTNRDGICDDSTWDSVEKGDTLYILNTLLQELCAPAQQRVNFLPHYDTIVKGGMYEYYASEGQNPLPYAFAELIDNALTATANNNADRNIEIRLHFDEGNPNRNCIFVLDNGKGMTPRQLNNWAIYRLSKFIRKDKRRNSVDRDDNSAVRYEPPRSLNSDISYFGVGGKQAIFYIGNATKMITRPAGSKDIHELTISKDDFEKKEKNNESIYSGFIRNRKPGDSSHVAPEDEIFRKIITEEENRESFTVVAITGINSGHIPYLKHNLREWCRQLAHIYHYYLHGPNGNQDPPAHDPNRVMRPASPFRHINIEIKLFKGLVLMKNLNLRDINDDLQSQFVKTGASVFDFKAKVEGAGVVEGVLRYHPFLYDHETFPTDFIDPRYSEPEDDHDYAINDRPARGRRPVFECYWNGRLIPYTLIEEFDWCSAPKKSKVVPADCYNRVSGVLWTNDKFQVSTNKLTFIDLEMKLKEKSTVFCRIINGHEKRTGIDKEFVNWLKECHEKFDKQIHFSEFKGHALRPDLPKHRQTPWSVYEQVEWDGKIFKKGNLVRISRTVPTILGTIKCFLLYGDHEGEVYATGGDIQLIQEPRCLYNEVKVQPLFKLDRLATPHQVKKAIEEEEAKLPDQLVVSWPDDNEVVESERRPAGKTIGDIKVEIINKKGETIKQLPGTAPAHKKLLVELKIIWHSSNGDEVIVSHISQHGKNWPYWFRKMENIKNLGHHTLQLQVVLNESGATTFAGKDLPSHRIKFFVTEAEPKKFTVALLDGPFRVGVPFQIPLEFQDEFNHITAPNSDCKPSLEASGLDISYDSLQVKGNHLLIKGISAKGLVNCTTGKNFNLTVKVDELEEKQTLKIRLLPGPPYQLSVKPDQNLNLENGTAPVFNVEVLDIAGNVTTENKLVVTCKFQGISGLPVYSLDCSSSGTGILTGESLYMKKVKSNQEVVAKIELQNSKDVKTVERKLCLIPSGKTASIELSYDLYNEDGTVEKTVRIKNSQEVVAVAGEYMQGLTFLLLDEAGREIKMDEKISAKIKVNWTPKMNKELLLQNKLPDIKIPTSISDQKYCHVSILDGSDTHFSFTIKAKAGEPSQMRCKVKGSCSLRIKEQMESEIQVSIRDKNGNEITDFQASELQELNISADGLMTDKIQKYKGQQCAFCVKGIQLEDVHTGSKELMFQWKKLKDYIRIELVSGPPSQLIIPGWDLDEPIVVYDGGKINQHLVVSLCDDRGNQCKEKDVKILLNKDQKIKIVPSATTLKTDNEGQVDFGAFSVNGPRGVYELSVKALLGGSRTITGPRIKISIRPDPTKPLRLEVDCKSNIAVEAGSKLPVYTVKVLAEDGNPLTLAKHSHLSMKQWPSDSSHQSIPPPKAISYAPDNVNNEKGIFTFSNKRCPELAGKFSIMFVYYDGKYNVDSEVISLTVLPSVPTKLVPLETLGTPTVSNSKNNTSRCLIESLLLELRDQFDNPVEPKFDGSVKVVVKAQDEVDEIPAFVGPSKQLLVPLLKGRALLQKVTLQENTPGKDGFEYVLSCTVSAQNLKEKIEPLEIPFLFYNDCKKQSRMASLSKERDTIQIAIRAYKSMFETTEQLINELKISNHEASHLEQQLRMELKKQNIPLIQLQSIEQIDNLLQTRMKERDELLSRPRRLCGLAQTPSDPEILGKIGQLAELQDHDIARVLSWHMSADMDCVVTTTTKKAKEIYNQTSGKQQVLPLDSIYKKTLPEWDKLLPHEKFRPQWKPPGNPVYARKLLKFSHQEEKCKLVFGMLLGDTMFLDSLDYANSYRQEVVKFAHCPTILTRDGDRIRSNGKFGGLMNKALPLDKLRGAVFGEPLPVAYHAICTQIDTLHNYRAAVKKRQNSETDLVEQQRAMNNPEMKMKMKECSEAEERLRVIEQKLGMCLAQSQSSGMTSKGKLYEHYETPVSTKKPRLSTSSIPFSVDTGNVEMSSPALNGTGAGKSHNIMNNSGMASNSGAAGVSTPTNNNFAPTRQSKRIASMTPVTSDDGRKRLRKT</sequence>
<dbReference type="GO" id="GO:0006302">
    <property type="term" value="P:double-strand break repair"/>
    <property type="evidence" value="ECO:0007669"/>
    <property type="project" value="InterPro"/>
</dbReference>
<feature type="region of interest" description="Disordered" evidence="1">
    <location>
        <begin position="2132"/>
        <end position="2196"/>
    </location>
</feature>
<dbReference type="Pfam" id="PF26197">
    <property type="entry name" value="Ig_SMCHD1_5th"/>
    <property type="match status" value="1"/>
</dbReference>
<dbReference type="Pfam" id="PF26198">
    <property type="entry name" value="Ig_SMCHD1_6th"/>
    <property type="match status" value="1"/>
</dbReference>
<evidence type="ECO:0000313" key="3">
    <source>
        <dbReference type="EMBL" id="CAI9718976.1"/>
    </source>
</evidence>
<accession>A0AA36AP01</accession>
<dbReference type="InterPro" id="IPR058616">
    <property type="entry name" value="Ig_SMCHD1_8th"/>
</dbReference>
<dbReference type="InterPro" id="IPR036890">
    <property type="entry name" value="HATPase_C_sf"/>
</dbReference>
<dbReference type="Pfam" id="PF26195">
    <property type="entry name" value="Ig_SMCHD1_2nd"/>
    <property type="match status" value="1"/>
</dbReference>
<dbReference type="SMART" id="SM00968">
    <property type="entry name" value="SMC_hinge"/>
    <property type="match status" value="1"/>
</dbReference>
<dbReference type="GO" id="GO:0051276">
    <property type="term" value="P:chromosome organization"/>
    <property type="evidence" value="ECO:0007669"/>
    <property type="project" value="InterPro"/>
</dbReference>
<dbReference type="InterPro" id="IPR058614">
    <property type="entry name" value="Ig_SMCHD1_5th"/>
</dbReference>
<evidence type="ECO:0000256" key="1">
    <source>
        <dbReference type="SAM" id="MobiDB-lite"/>
    </source>
</evidence>
<dbReference type="InterPro" id="IPR010935">
    <property type="entry name" value="SMC_hinge"/>
</dbReference>
<dbReference type="Pfam" id="PF13589">
    <property type="entry name" value="HATPase_c_3"/>
    <property type="match status" value="1"/>
</dbReference>
<feature type="compositionally biased region" description="Basic residues" evidence="1">
    <location>
        <begin position="21"/>
        <end position="31"/>
    </location>
</feature>
<dbReference type="SUPFAM" id="SSF75553">
    <property type="entry name" value="Smc hinge domain"/>
    <property type="match status" value="1"/>
</dbReference>
<dbReference type="InterPro" id="IPR036277">
    <property type="entry name" value="SMC_hinge_sf"/>
</dbReference>
<dbReference type="EMBL" id="OX597816">
    <property type="protein sequence ID" value="CAI9718976.1"/>
    <property type="molecule type" value="Genomic_DNA"/>
</dbReference>
<name>A0AA36AP01_OCTVU</name>
<dbReference type="SUPFAM" id="SSF55874">
    <property type="entry name" value="ATPase domain of HSP90 chaperone/DNA topoisomerase II/histidine kinase"/>
    <property type="match status" value="1"/>
</dbReference>